<dbReference type="Pfam" id="PF00995">
    <property type="entry name" value="Sec1"/>
    <property type="match status" value="1"/>
</dbReference>
<name>A0A1Y2FM14_PROLT</name>
<evidence type="ECO:0000313" key="3">
    <source>
        <dbReference type="Proteomes" id="UP000193685"/>
    </source>
</evidence>
<dbReference type="InterPro" id="IPR027482">
    <property type="entry name" value="Sec1-like_dom2"/>
</dbReference>
<dbReference type="InterPro" id="IPR001619">
    <property type="entry name" value="Sec1-like"/>
</dbReference>
<dbReference type="SUPFAM" id="SSF56815">
    <property type="entry name" value="Sec1/munc18-like (SM) proteins"/>
    <property type="match status" value="1"/>
</dbReference>
<dbReference type="InterPro" id="IPR036045">
    <property type="entry name" value="Sec1-like_sf"/>
</dbReference>
<proteinExistence type="inferred from homology"/>
<dbReference type="RefSeq" id="XP_040726110.1">
    <property type="nucleotide sequence ID" value="XM_040869131.1"/>
</dbReference>
<comment type="similarity">
    <text evidence="1">Belongs to the STXBP/unc-18/SEC1 family.</text>
</comment>
<organism evidence="2 3">
    <name type="scientific">Protomyces lactucae-debilis</name>
    <dbReference type="NCBI Taxonomy" id="2754530"/>
    <lineage>
        <taxon>Eukaryota</taxon>
        <taxon>Fungi</taxon>
        <taxon>Dikarya</taxon>
        <taxon>Ascomycota</taxon>
        <taxon>Taphrinomycotina</taxon>
        <taxon>Taphrinomycetes</taxon>
        <taxon>Taphrinales</taxon>
        <taxon>Protomycetaceae</taxon>
        <taxon>Protomyces</taxon>
    </lineage>
</organism>
<dbReference type="OMA" id="VNDLRAW"/>
<dbReference type="OrthoDB" id="10251230at2759"/>
<dbReference type="STRING" id="56484.A0A1Y2FM14"/>
<dbReference type="InterPro" id="IPR043127">
    <property type="entry name" value="Sec-1-like_dom3a"/>
</dbReference>
<evidence type="ECO:0000313" key="2">
    <source>
        <dbReference type="EMBL" id="ORY83815.1"/>
    </source>
</evidence>
<dbReference type="Gene3D" id="3.40.50.1910">
    <property type="match status" value="1"/>
</dbReference>
<keyword evidence="3" id="KW-1185">Reference proteome</keyword>
<dbReference type="InterPro" id="IPR043154">
    <property type="entry name" value="Sec-1-like_dom1"/>
</dbReference>
<evidence type="ECO:0000256" key="1">
    <source>
        <dbReference type="ARBA" id="ARBA00009884"/>
    </source>
</evidence>
<comment type="caution">
    <text evidence="2">The sequence shown here is derived from an EMBL/GenBank/DDBJ whole genome shotgun (WGS) entry which is preliminary data.</text>
</comment>
<dbReference type="Gene3D" id="1.25.40.60">
    <property type="match status" value="1"/>
</dbReference>
<dbReference type="Proteomes" id="UP000193685">
    <property type="component" value="Unassembled WGS sequence"/>
</dbReference>
<dbReference type="Gene3D" id="3.40.50.2060">
    <property type="match status" value="1"/>
</dbReference>
<dbReference type="PIRSF" id="PIRSF005715">
    <property type="entry name" value="VPS45_Sec1"/>
    <property type="match status" value="1"/>
</dbReference>
<dbReference type="GO" id="GO:0016192">
    <property type="term" value="P:vesicle-mediated transport"/>
    <property type="evidence" value="ECO:0007669"/>
    <property type="project" value="InterPro"/>
</dbReference>
<dbReference type="Gene3D" id="3.90.830.10">
    <property type="entry name" value="Syntaxin Binding Protein 1, Chain A, domain 2"/>
    <property type="match status" value="1"/>
</dbReference>
<reference evidence="2 3" key="1">
    <citation type="submission" date="2016-07" db="EMBL/GenBank/DDBJ databases">
        <title>Pervasive Adenine N6-methylation of Active Genes in Fungi.</title>
        <authorList>
            <consortium name="DOE Joint Genome Institute"/>
            <person name="Mondo S.J."/>
            <person name="Dannebaum R.O."/>
            <person name="Kuo R.C."/>
            <person name="Labutti K."/>
            <person name="Haridas S."/>
            <person name="Kuo A."/>
            <person name="Salamov A."/>
            <person name="Ahrendt S.R."/>
            <person name="Lipzen A."/>
            <person name="Sullivan W."/>
            <person name="Andreopoulos W.B."/>
            <person name="Clum A."/>
            <person name="Lindquist E."/>
            <person name="Daum C."/>
            <person name="Ramamoorthy G.K."/>
            <person name="Gryganskyi A."/>
            <person name="Culley D."/>
            <person name="Magnuson J.K."/>
            <person name="James T.Y."/>
            <person name="O'Malley M.A."/>
            <person name="Stajich J.E."/>
            <person name="Spatafora J.W."/>
            <person name="Visel A."/>
            <person name="Grigoriev I.V."/>
        </authorList>
    </citation>
    <scope>NUCLEOTIDE SEQUENCE [LARGE SCALE GENOMIC DNA]</scope>
    <source>
        <strain evidence="2 3">12-1054</strain>
    </source>
</reference>
<dbReference type="AlphaFoldDB" id="A0A1Y2FM14"/>
<dbReference type="PANTHER" id="PTHR11679">
    <property type="entry name" value="VESICLE PROTEIN SORTING-ASSOCIATED"/>
    <property type="match status" value="1"/>
</dbReference>
<sequence>MSSLRDRQIACIKRMLALDAADAQQVTPGVWKVLVFDALGQDVISSVLRVSDLREAGVTVHMQLKADRQPIGDVPAVYFVEPTQENVDRIVADLAKGLYEAAFLNFSSSISRPLLEDLASKTAQAETAGNISKVVDQHLNFVVTEPDLFSLGMRDVFYKLNAPAVPEAQIQSDIDRIVSGLFSVILTLDNIPIIRCPSGNAAEMIASKLDARLRDHIINTRQTAGTRPAQQAYQRPVLVILDRTMDLVSMLSHSWTYQALVHDLCDLHLNRITLPAEDSAKARKAYDLDPSDFFWQSNANTVFPSVAENLQAELDRYTREKAELTRTTGVTEIEDLDPLNAGTTIHLQAALKALPEMQARKQTLDMHMTIATALLKGVQERQIDKFVESEETIARMQKTTLLAALRDTQRKPEDRMRLLMIYYLSQEEVKKPDLAEYEAALTEAGCDLKPLHALKKLRDLTRMSVPAVSAAAPAVPAQQRGADQLFRGFSSLSSKFGERLQQAGISDNFNNLISGVKNFLPSSSNLTITRIVESLMEPSTGASSYTGQAKSLTDSYLYFDPRQRQQPVTKPAKPQTFGEAVVFTVGGGNYVEYGNLLDWCGRQEQAGRGKRVIYGSTAILKPGQFVDDLGRIMGQ</sequence>
<dbReference type="EMBL" id="MCFI01000007">
    <property type="protein sequence ID" value="ORY83815.1"/>
    <property type="molecule type" value="Genomic_DNA"/>
</dbReference>
<accession>A0A1Y2FM14</accession>
<dbReference type="GeneID" id="63785730"/>
<gene>
    <name evidence="2" type="ORF">BCR37DRAFT_378827</name>
</gene>
<protein>
    <submittedName>
        <fullName evidence="2">Sec1-like protein</fullName>
    </submittedName>
</protein>